<keyword evidence="1" id="KW-0732">Signal</keyword>
<dbReference type="AlphaFoldDB" id="A0AA51RAK2"/>
<feature type="signal peptide" evidence="1">
    <location>
        <begin position="1"/>
        <end position="19"/>
    </location>
</feature>
<feature type="chain" id="PRO_5041436677" description="Transporter" evidence="1">
    <location>
        <begin position="20"/>
        <end position="317"/>
    </location>
</feature>
<dbReference type="EMBL" id="CP129970">
    <property type="protein sequence ID" value="WMN06878.1"/>
    <property type="molecule type" value="Genomic_DNA"/>
</dbReference>
<accession>A0AA51RAK2</accession>
<evidence type="ECO:0000256" key="1">
    <source>
        <dbReference type="SAM" id="SignalP"/>
    </source>
</evidence>
<organism evidence="2 3">
    <name type="scientific">Marivirga arenosa</name>
    <dbReference type="NCBI Taxonomy" id="3059076"/>
    <lineage>
        <taxon>Bacteria</taxon>
        <taxon>Pseudomonadati</taxon>
        <taxon>Bacteroidota</taxon>
        <taxon>Cytophagia</taxon>
        <taxon>Cytophagales</taxon>
        <taxon>Marivirgaceae</taxon>
        <taxon>Marivirga</taxon>
    </lineage>
</organism>
<gene>
    <name evidence="2" type="ORF">QYS48_34090</name>
</gene>
<reference evidence="2" key="1">
    <citation type="submission" date="2023-08" db="EMBL/GenBank/DDBJ databases">
        <title>Comparative genomics and taxonomic characterization of three novel marine species of genus Marivirga.</title>
        <authorList>
            <person name="Muhammad N."/>
            <person name="Kim S.-G."/>
        </authorList>
    </citation>
    <scope>NUCLEOTIDE SEQUENCE [LARGE SCALE GENOMIC DNA]</scope>
    <source>
        <strain evidence="2">ABR2-2</strain>
    </source>
</reference>
<dbReference type="Proteomes" id="UP001244443">
    <property type="component" value="Chromosome"/>
</dbReference>
<dbReference type="RefSeq" id="WP_308356850.1">
    <property type="nucleotide sequence ID" value="NZ_CP129970.2"/>
</dbReference>
<evidence type="ECO:0008006" key="4">
    <source>
        <dbReference type="Google" id="ProtNLM"/>
    </source>
</evidence>
<evidence type="ECO:0000313" key="3">
    <source>
        <dbReference type="Proteomes" id="UP001244443"/>
    </source>
</evidence>
<keyword evidence="3" id="KW-1185">Reference proteome</keyword>
<name>A0AA51RAK2_9BACT</name>
<protein>
    <recommendedName>
        <fullName evidence="4">Transporter</fullName>
    </recommendedName>
</protein>
<proteinExistence type="predicted"/>
<evidence type="ECO:0000313" key="2">
    <source>
        <dbReference type="EMBL" id="WMN06878.1"/>
    </source>
</evidence>
<sequence>MIKECKVILLILFLFQAFLGQSQGCSDAGFCTMGAMKPSQDFKNNVPIKLRSISLGLYEGQSNTSANIRAVILDFGIMIGDRYDLQVKAPYMFVNGNFGSTQGIGDISLSLTRNIISKPQYNILATVGTKIPTNNATKTVAERSMVLPMYYQTSLGTYDFVAGASFLNRKWLFSFGYQQPLIHKNKNNFIASEELWGWYEGGMDYVRRHDEGLSLKRGADIMMRFERNFRMSRLNFNLGLLPIYRITHDKALNEQDEYQIIDGTTGLALSGLVGISYKFNVLSGLDLIYGKSIVQREQNPDGLTRQYVLNLNYTYNF</sequence>